<dbReference type="GO" id="GO:0031297">
    <property type="term" value="P:replication fork processing"/>
    <property type="evidence" value="ECO:0007669"/>
    <property type="project" value="TreeGrafter"/>
</dbReference>
<dbReference type="EMBL" id="KQ759776">
    <property type="protein sequence ID" value="OAD62868.1"/>
    <property type="molecule type" value="Genomic_DNA"/>
</dbReference>
<evidence type="ECO:0000313" key="3">
    <source>
        <dbReference type="EMBL" id="OAD62868.1"/>
    </source>
</evidence>
<evidence type="ECO:0000313" key="4">
    <source>
        <dbReference type="Proteomes" id="UP000250275"/>
    </source>
</evidence>
<dbReference type="GO" id="GO:0003697">
    <property type="term" value="F:single-stranded DNA binding"/>
    <property type="evidence" value="ECO:0007669"/>
    <property type="project" value="TreeGrafter"/>
</dbReference>
<keyword evidence="3" id="KW-0808">Transferase</keyword>
<protein>
    <submittedName>
        <fullName evidence="3">Histone-lysine N-methyltransferase SETMAR</fullName>
    </submittedName>
</protein>
<dbReference type="OrthoDB" id="5969816at2759"/>
<dbReference type="GO" id="GO:0032259">
    <property type="term" value="P:methylation"/>
    <property type="evidence" value="ECO:0007669"/>
    <property type="project" value="UniProtKB-KW"/>
</dbReference>
<name>A0A310SJ95_9HYME</name>
<feature type="region of interest" description="Disordered" evidence="1">
    <location>
        <begin position="136"/>
        <end position="169"/>
    </location>
</feature>
<dbReference type="GO" id="GO:0015074">
    <property type="term" value="P:DNA integration"/>
    <property type="evidence" value="ECO:0007669"/>
    <property type="project" value="TreeGrafter"/>
</dbReference>
<evidence type="ECO:0000259" key="2">
    <source>
        <dbReference type="Pfam" id="PF17906"/>
    </source>
</evidence>
<dbReference type="Proteomes" id="UP000250275">
    <property type="component" value="Unassembled WGS sequence"/>
</dbReference>
<dbReference type="GO" id="GO:0042800">
    <property type="term" value="F:histone H3K4 methyltransferase activity"/>
    <property type="evidence" value="ECO:0007669"/>
    <property type="project" value="TreeGrafter"/>
</dbReference>
<dbReference type="GO" id="GO:0044547">
    <property type="term" value="F:DNA topoisomerase binding"/>
    <property type="evidence" value="ECO:0007669"/>
    <property type="project" value="TreeGrafter"/>
</dbReference>
<keyword evidence="3" id="KW-0489">Methyltransferase</keyword>
<sequence>MEGQDAHFGHILSFYFRKGKNASQARKKLCAVYGNEAFKERQCQNWFAKFHSGDFSLKNEQQSGRPVEVDETHIKAIIDSDRHSTTREIAEKLNVTLVWKVAEGSRAWSVGKIPAMRQALSMTIFSHVGDDIREGKSGAHSYNMPHGGSGKNSNAHQNSLDDSAQSRPYFDISNSKNVTTIKGQTAYLNCRAKNWRNKTVSEQSNMIGDPSHRVVLRDLEISNLGLDKCET</sequence>
<evidence type="ECO:0000256" key="1">
    <source>
        <dbReference type="SAM" id="MobiDB-lite"/>
    </source>
</evidence>
<dbReference type="GO" id="GO:0000014">
    <property type="term" value="F:single-stranded DNA endodeoxyribonuclease activity"/>
    <property type="evidence" value="ECO:0007669"/>
    <property type="project" value="TreeGrafter"/>
</dbReference>
<dbReference type="GO" id="GO:0000793">
    <property type="term" value="C:condensed chromosome"/>
    <property type="evidence" value="ECO:0007669"/>
    <property type="project" value="TreeGrafter"/>
</dbReference>
<dbReference type="Gene3D" id="1.10.10.1450">
    <property type="match status" value="1"/>
</dbReference>
<dbReference type="PANTHER" id="PTHR46060:SF2">
    <property type="entry name" value="HISTONE-LYSINE N-METHYLTRANSFERASE SETMAR"/>
    <property type="match status" value="1"/>
</dbReference>
<feature type="compositionally biased region" description="Polar residues" evidence="1">
    <location>
        <begin position="151"/>
        <end position="169"/>
    </location>
</feature>
<reference evidence="3 4" key="1">
    <citation type="submission" date="2015-07" db="EMBL/GenBank/DDBJ databases">
        <title>The genome of Eufriesea mexicana.</title>
        <authorList>
            <person name="Pan H."/>
            <person name="Kapheim K."/>
        </authorList>
    </citation>
    <scope>NUCLEOTIDE SEQUENCE [LARGE SCALE GENOMIC DNA]</scope>
    <source>
        <strain evidence="3">0111107269</strain>
        <tissue evidence="3">Whole body</tissue>
    </source>
</reference>
<dbReference type="Pfam" id="PF17906">
    <property type="entry name" value="HTH_48"/>
    <property type="match status" value="1"/>
</dbReference>
<dbReference type="GO" id="GO:0005634">
    <property type="term" value="C:nucleus"/>
    <property type="evidence" value="ECO:0007669"/>
    <property type="project" value="TreeGrafter"/>
</dbReference>
<dbReference type="PANTHER" id="PTHR46060">
    <property type="entry name" value="MARINER MOS1 TRANSPOSASE-LIKE PROTEIN"/>
    <property type="match status" value="1"/>
</dbReference>
<dbReference type="AlphaFoldDB" id="A0A310SJ95"/>
<dbReference type="GO" id="GO:0003690">
    <property type="term" value="F:double-stranded DNA binding"/>
    <property type="evidence" value="ECO:0007669"/>
    <property type="project" value="TreeGrafter"/>
</dbReference>
<dbReference type="GO" id="GO:0044774">
    <property type="term" value="P:mitotic DNA integrity checkpoint signaling"/>
    <property type="evidence" value="ECO:0007669"/>
    <property type="project" value="TreeGrafter"/>
</dbReference>
<dbReference type="GO" id="GO:0035861">
    <property type="term" value="C:site of double-strand break"/>
    <property type="evidence" value="ECO:0007669"/>
    <property type="project" value="TreeGrafter"/>
</dbReference>
<accession>A0A310SJ95</accession>
<dbReference type="GO" id="GO:0006303">
    <property type="term" value="P:double-strand break repair via nonhomologous end joining"/>
    <property type="evidence" value="ECO:0007669"/>
    <property type="project" value="TreeGrafter"/>
</dbReference>
<keyword evidence="4" id="KW-1185">Reference proteome</keyword>
<dbReference type="GO" id="GO:0000729">
    <property type="term" value="P:DNA double-strand break processing"/>
    <property type="evidence" value="ECO:0007669"/>
    <property type="project" value="TreeGrafter"/>
</dbReference>
<feature type="domain" description="Mos1 transposase HTH" evidence="2">
    <location>
        <begin position="7"/>
        <end position="54"/>
    </location>
</feature>
<dbReference type="InterPro" id="IPR041426">
    <property type="entry name" value="Mos1_HTH"/>
</dbReference>
<proteinExistence type="predicted"/>
<gene>
    <name evidence="3" type="ORF">WN48_07066</name>
</gene>
<dbReference type="GO" id="GO:0046975">
    <property type="term" value="F:histone H3K36 methyltransferase activity"/>
    <property type="evidence" value="ECO:0007669"/>
    <property type="project" value="TreeGrafter"/>
</dbReference>
<dbReference type="InterPro" id="IPR052709">
    <property type="entry name" value="Transposase-MT_Hybrid"/>
</dbReference>
<organism evidence="3 4">
    <name type="scientific">Eufriesea mexicana</name>
    <dbReference type="NCBI Taxonomy" id="516756"/>
    <lineage>
        <taxon>Eukaryota</taxon>
        <taxon>Metazoa</taxon>
        <taxon>Ecdysozoa</taxon>
        <taxon>Arthropoda</taxon>
        <taxon>Hexapoda</taxon>
        <taxon>Insecta</taxon>
        <taxon>Pterygota</taxon>
        <taxon>Neoptera</taxon>
        <taxon>Endopterygota</taxon>
        <taxon>Hymenoptera</taxon>
        <taxon>Apocrita</taxon>
        <taxon>Aculeata</taxon>
        <taxon>Apoidea</taxon>
        <taxon>Anthophila</taxon>
        <taxon>Apidae</taxon>
        <taxon>Eufriesea</taxon>
    </lineage>
</organism>